<dbReference type="Proteomes" id="UP000663855">
    <property type="component" value="Unassembled WGS sequence"/>
</dbReference>
<keyword evidence="1" id="KW-0472">Membrane</keyword>
<evidence type="ECO:0000313" key="4">
    <source>
        <dbReference type="Proteomes" id="UP000663855"/>
    </source>
</evidence>
<gene>
    <name evidence="3" type="ORF">CJN711_LOCUS33439</name>
    <name evidence="2" type="ORF">KQP761_LOCUS10966</name>
</gene>
<dbReference type="OrthoDB" id="9988582at2759"/>
<accession>A0A815ZNH9</accession>
<evidence type="ECO:0000313" key="2">
    <source>
        <dbReference type="EMBL" id="CAF1429384.1"/>
    </source>
</evidence>
<protein>
    <recommendedName>
        <fullName evidence="5">PARP catalytic domain-containing protein</fullName>
    </recommendedName>
</protein>
<feature type="transmembrane region" description="Helical" evidence="1">
    <location>
        <begin position="12"/>
        <end position="31"/>
    </location>
</feature>
<dbReference type="Gene3D" id="3.90.228.10">
    <property type="match status" value="1"/>
</dbReference>
<keyword evidence="1" id="KW-1133">Transmembrane helix</keyword>
<proteinExistence type="predicted"/>
<dbReference type="EMBL" id="CAJNOW010004753">
    <property type="protein sequence ID" value="CAF1429384.1"/>
    <property type="molecule type" value="Genomic_DNA"/>
</dbReference>
<evidence type="ECO:0000256" key="1">
    <source>
        <dbReference type="SAM" id="Phobius"/>
    </source>
</evidence>
<feature type="transmembrane region" description="Helical" evidence="1">
    <location>
        <begin position="119"/>
        <end position="143"/>
    </location>
</feature>
<sequence length="393" mass="45292">MLFKDDFKRYKYLVTLHTICSVAFIVRFIVLCTDLSAASSNSIAYAVIILLLELGSSFITFTANILYIFLRYFGPILFESDREKFGCCSQTFAWRVSTLTCFRCECYREHPQLVLITRFGVLLLFEVMRFIAFVLACVCANRYGPIGLGYSILAGFSLVPAIFLLVVEYLHHHRLWFHYRPDSASENNITYAERHIRFLPITMTNDQQTSHWQDSRCDEGENCLSRNLYHVIMYHSGNTRYPPEQTLDNQIVIGFHQTSHAAAYSIAQSELRPSSTGWIGPGIYFATSLNHTEFKANQFGAYICAKVDLGKTKRITNPKDWSSGDQCDTVYYEHPHGADEFCVHNQNQIRSWIIVIDQDPNVRFLQEKNNKPLPSGNYVEDRLEDTVYRGCQF</sequence>
<dbReference type="AlphaFoldDB" id="A0A815ZNH9"/>
<reference evidence="3" key="1">
    <citation type="submission" date="2021-02" db="EMBL/GenBank/DDBJ databases">
        <authorList>
            <person name="Nowell W R."/>
        </authorList>
    </citation>
    <scope>NUCLEOTIDE SEQUENCE</scope>
</reference>
<evidence type="ECO:0008006" key="5">
    <source>
        <dbReference type="Google" id="ProtNLM"/>
    </source>
</evidence>
<dbReference type="EMBL" id="CAJNOV010016164">
    <property type="protein sequence ID" value="CAF1585472.1"/>
    <property type="molecule type" value="Genomic_DNA"/>
</dbReference>
<keyword evidence="1" id="KW-0812">Transmembrane</keyword>
<organism evidence="3 4">
    <name type="scientific">Rotaria magnacalcarata</name>
    <dbReference type="NCBI Taxonomy" id="392030"/>
    <lineage>
        <taxon>Eukaryota</taxon>
        <taxon>Metazoa</taxon>
        <taxon>Spiralia</taxon>
        <taxon>Gnathifera</taxon>
        <taxon>Rotifera</taxon>
        <taxon>Eurotatoria</taxon>
        <taxon>Bdelloidea</taxon>
        <taxon>Philodinida</taxon>
        <taxon>Philodinidae</taxon>
        <taxon>Rotaria</taxon>
    </lineage>
</organism>
<feature type="transmembrane region" description="Helical" evidence="1">
    <location>
        <begin position="43"/>
        <end position="70"/>
    </location>
</feature>
<comment type="caution">
    <text evidence="3">The sequence shown here is derived from an EMBL/GenBank/DDBJ whole genome shotgun (WGS) entry which is preliminary data.</text>
</comment>
<name>A0A815ZNH9_9BILA</name>
<dbReference type="SUPFAM" id="SSF56399">
    <property type="entry name" value="ADP-ribosylation"/>
    <property type="match status" value="1"/>
</dbReference>
<dbReference type="Proteomes" id="UP000663834">
    <property type="component" value="Unassembled WGS sequence"/>
</dbReference>
<evidence type="ECO:0000313" key="3">
    <source>
        <dbReference type="EMBL" id="CAF1585472.1"/>
    </source>
</evidence>
<feature type="transmembrane region" description="Helical" evidence="1">
    <location>
        <begin position="149"/>
        <end position="170"/>
    </location>
</feature>